<protein>
    <submittedName>
        <fullName evidence="5">DNA-binding transcriptional regulator, ArsR family</fullName>
    </submittedName>
</protein>
<reference evidence="5 6" key="1">
    <citation type="submission" date="2017-05" db="EMBL/GenBank/DDBJ databases">
        <authorList>
            <person name="Varghese N."/>
            <person name="Submissions S."/>
        </authorList>
    </citation>
    <scope>NUCLEOTIDE SEQUENCE [LARGE SCALE GENOMIC DNA]</scope>
    <source>
        <strain evidence="5 6">DSM 21194</strain>
    </source>
</reference>
<dbReference type="SUPFAM" id="SSF46785">
    <property type="entry name" value="Winged helix' DNA-binding domain"/>
    <property type="match status" value="1"/>
</dbReference>
<dbReference type="InterPro" id="IPR036388">
    <property type="entry name" value="WH-like_DNA-bd_sf"/>
</dbReference>
<dbReference type="OrthoDB" id="9800049at2"/>
<dbReference type="PROSITE" id="PS50987">
    <property type="entry name" value="HTH_ARSR_2"/>
    <property type="match status" value="1"/>
</dbReference>
<organism evidence="5 6">
    <name type="scientific">Fodinibius sediminis</name>
    <dbReference type="NCBI Taxonomy" id="1214077"/>
    <lineage>
        <taxon>Bacteria</taxon>
        <taxon>Pseudomonadati</taxon>
        <taxon>Balneolota</taxon>
        <taxon>Balneolia</taxon>
        <taxon>Balneolales</taxon>
        <taxon>Balneolaceae</taxon>
        <taxon>Fodinibius</taxon>
    </lineage>
</organism>
<dbReference type="PANTHER" id="PTHR33154">
    <property type="entry name" value="TRANSCRIPTIONAL REGULATOR, ARSR FAMILY"/>
    <property type="match status" value="1"/>
</dbReference>
<sequence length="118" mass="13549">MSQSLDVTFKALGHPKRLAILKRLIRRVHTCCTVNAEEECCLEEPTCDFGELKEDLGISKSSLSLHLKELRHAGLVEKIKTGRKVALQVNPDRLEELKEFFEISIDQQTRQWMVDKVT</sequence>
<accession>A0A521EI02</accession>
<dbReference type="Pfam" id="PF01022">
    <property type="entry name" value="HTH_5"/>
    <property type="match status" value="1"/>
</dbReference>
<dbReference type="RefSeq" id="WP_142715522.1">
    <property type="nucleotide sequence ID" value="NZ_FXTH01000016.1"/>
</dbReference>
<evidence type="ECO:0000313" key="5">
    <source>
        <dbReference type="EMBL" id="SMO82780.1"/>
    </source>
</evidence>
<name>A0A521EI02_9BACT</name>
<dbReference type="Gene3D" id="1.10.10.10">
    <property type="entry name" value="Winged helix-like DNA-binding domain superfamily/Winged helix DNA-binding domain"/>
    <property type="match status" value="1"/>
</dbReference>
<dbReference type="AlphaFoldDB" id="A0A521EI02"/>
<keyword evidence="3" id="KW-0804">Transcription</keyword>
<dbReference type="InterPro" id="IPR036390">
    <property type="entry name" value="WH_DNA-bd_sf"/>
</dbReference>
<dbReference type="InterPro" id="IPR011991">
    <property type="entry name" value="ArsR-like_HTH"/>
</dbReference>
<dbReference type="SMART" id="SM00418">
    <property type="entry name" value="HTH_ARSR"/>
    <property type="match status" value="1"/>
</dbReference>
<evidence type="ECO:0000256" key="1">
    <source>
        <dbReference type="ARBA" id="ARBA00023015"/>
    </source>
</evidence>
<proteinExistence type="predicted"/>
<feature type="domain" description="HTH arsR-type" evidence="4">
    <location>
        <begin position="1"/>
        <end position="109"/>
    </location>
</feature>
<dbReference type="GO" id="GO:0003700">
    <property type="term" value="F:DNA-binding transcription factor activity"/>
    <property type="evidence" value="ECO:0007669"/>
    <property type="project" value="InterPro"/>
</dbReference>
<dbReference type="Proteomes" id="UP000317593">
    <property type="component" value="Unassembled WGS sequence"/>
</dbReference>
<evidence type="ECO:0000259" key="4">
    <source>
        <dbReference type="PROSITE" id="PS50987"/>
    </source>
</evidence>
<keyword evidence="1" id="KW-0805">Transcription regulation</keyword>
<dbReference type="InterPro" id="IPR051081">
    <property type="entry name" value="HTH_MetalResp_TranReg"/>
</dbReference>
<keyword evidence="6" id="KW-1185">Reference proteome</keyword>
<gene>
    <name evidence="5" type="ORF">SAMN06265218_11630</name>
</gene>
<dbReference type="InterPro" id="IPR001845">
    <property type="entry name" value="HTH_ArsR_DNA-bd_dom"/>
</dbReference>
<dbReference type="PANTHER" id="PTHR33154:SF15">
    <property type="entry name" value="REGULATORY PROTEIN ARSR"/>
    <property type="match status" value="1"/>
</dbReference>
<evidence type="ECO:0000313" key="6">
    <source>
        <dbReference type="Proteomes" id="UP000317593"/>
    </source>
</evidence>
<dbReference type="CDD" id="cd00090">
    <property type="entry name" value="HTH_ARSR"/>
    <property type="match status" value="1"/>
</dbReference>
<dbReference type="GO" id="GO:0003677">
    <property type="term" value="F:DNA binding"/>
    <property type="evidence" value="ECO:0007669"/>
    <property type="project" value="UniProtKB-KW"/>
</dbReference>
<keyword evidence="2 5" id="KW-0238">DNA-binding</keyword>
<evidence type="ECO:0000256" key="3">
    <source>
        <dbReference type="ARBA" id="ARBA00023163"/>
    </source>
</evidence>
<dbReference type="EMBL" id="FXTH01000016">
    <property type="protein sequence ID" value="SMO82780.1"/>
    <property type="molecule type" value="Genomic_DNA"/>
</dbReference>
<evidence type="ECO:0000256" key="2">
    <source>
        <dbReference type="ARBA" id="ARBA00023125"/>
    </source>
</evidence>